<proteinExistence type="predicted"/>
<sequence>MTVLLVFGLFIVIATAHNITFLEVPQYGDPRWSADLICHYVNEKGDPPLHSVKWYRDNNEIFRFTPEQQPPTRTFNTTAGGVSRGACNMHMCSISVILPKRYNTRISFTCEVSTEGPRFAVVNQTKYLTVAVTLKEDPIITGASGSVQLGEDVLLNCSTSPAMPPANIVWYIDGKAEKTEPWMVDNTEYSAPDEYGLRSSWRAMRLRVNTPKSVIALRCEATQPVRPAFTRSANTSLIVARSPHLSMFTASGSSSSKAKLAVNMITLCTTVHIFSKYSALRRV</sequence>
<dbReference type="PANTHER" id="PTHR21261:SF15">
    <property type="entry name" value="BEATEN PATH IIIA, ISOFORM D-RELATED"/>
    <property type="match status" value="1"/>
</dbReference>
<gene>
    <name evidence="3" type="ORF">PAPOLLO_LOCUS4150</name>
</gene>
<dbReference type="OrthoDB" id="7375975at2759"/>
<feature type="domain" description="Ig-like" evidence="2">
    <location>
        <begin position="28"/>
        <end position="129"/>
    </location>
</feature>
<comment type="caution">
    <text evidence="3">The sequence shown here is derived from an EMBL/GenBank/DDBJ whole genome shotgun (WGS) entry which is preliminary data.</text>
</comment>
<feature type="chain" id="PRO_5035916815" evidence="1">
    <location>
        <begin position="17"/>
        <end position="283"/>
    </location>
</feature>
<dbReference type="PROSITE" id="PS50835">
    <property type="entry name" value="IG_LIKE"/>
    <property type="match status" value="2"/>
</dbReference>
<evidence type="ECO:0000256" key="1">
    <source>
        <dbReference type="SAM" id="SignalP"/>
    </source>
</evidence>
<organism evidence="3 4">
    <name type="scientific">Parnassius apollo</name>
    <name type="common">Apollo butterfly</name>
    <name type="synonym">Papilio apollo</name>
    <dbReference type="NCBI Taxonomy" id="110799"/>
    <lineage>
        <taxon>Eukaryota</taxon>
        <taxon>Metazoa</taxon>
        <taxon>Ecdysozoa</taxon>
        <taxon>Arthropoda</taxon>
        <taxon>Hexapoda</taxon>
        <taxon>Insecta</taxon>
        <taxon>Pterygota</taxon>
        <taxon>Neoptera</taxon>
        <taxon>Endopterygota</taxon>
        <taxon>Lepidoptera</taxon>
        <taxon>Glossata</taxon>
        <taxon>Ditrysia</taxon>
        <taxon>Papilionoidea</taxon>
        <taxon>Papilionidae</taxon>
        <taxon>Parnassiinae</taxon>
        <taxon>Parnassini</taxon>
        <taxon>Parnassius</taxon>
        <taxon>Parnassius</taxon>
    </lineage>
</organism>
<keyword evidence="1" id="KW-0732">Signal</keyword>
<dbReference type="PANTHER" id="PTHR21261">
    <property type="entry name" value="BEAT PROTEIN"/>
    <property type="match status" value="1"/>
</dbReference>
<evidence type="ECO:0000313" key="4">
    <source>
        <dbReference type="Proteomes" id="UP000691718"/>
    </source>
</evidence>
<dbReference type="Proteomes" id="UP000691718">
    <property type="component" value="Unassembled WGS sequence"/>
</dbReference>
<protein>
    <submittedName>
        <fullName evidence="3">(apollo) hypothetical protein</fullName>
    </submittedName>
</protein>
<feature type="domain" description="Ig-like" evidence="2">
    <location>
        <begin position="138"/>
        <end position="236"/>
    </location>
</feature>
<keyword evidence="4" id="KW-1185">Reference proteome</keyword>
<name>A0A8S3WBP2_PARAO</name>
<dbReference type="AlphaFoldDB" id="A0A8S3WBP2"/>
<reference evidence="3" key="1">
    <citation type="submission" date="2021-04" db="EMBL/GenBank/DDBJ databases">
        <authorList>
            <person name="Tunstrom K."/>
        </authorList>
    </citation>
    <scope>NUCLEOTIDE SEQUENCE</scope>
</reference>
<evidence type="ECO:0000313" key="3">
    <source>
        <dbReference type="EMBL" id="CAG4950173.1"/>
    </source>
</evidence>
<dbReference type="EMBL" id="CAJQZP010000226">
    <property type="protein sequence ID" value="CAG4950173.1"/>
    <property type="molecule type" value="Genomic_DNA"/>
</dbReference>
<dbReference type="InterPro" id="IPR007110">
    <property type="entry name" value="Ig-like_dom"/>
</dbReference>
<evidence type="ECO:0000259" key="2">
    <source>
        <dbReference type="PROSITE" id="PS50835"/>
    </source>
</evidence>
<accession>A0A8S3WBP2</accession>
<feature type="signal peptide" evidence="1">
    <location>
        <begin position="1"/>
        <end position="16"/>
    </location>
</feature>